<name>A0A3R7CI41_APHAT</name>
<dbReference type="Pfam" id="PF00096">
    <property type="entry name" value="zf-C2H2"/>
    <property type="match status" value="3"/>
</dbReference>
<feature type="domain" description="C2H2-type" evidence="9">
    <location>
        <begin position="233"/>
        <end position="256"/>
    </location>
</feature>
<evidence type="ECO:0000256" key="8">
    <source>
        <dbReference type="SAM" id="MobiDB-lite"/>
    </source>
</evidence>
<dbReference type="GO" id="GO:0010468">
    <property type="term" value="P:regulation of gene expression"/>
    <property type="evidence" value="ECO:0007669"/>
    <property type="project" value="TreeGrafter"/>
</dbReference>
<evidence type="ECO:0000256" key="2">
    <source>
        <dbReference type="ARBA" id="ARBA00022723"/>
    </source>
</evidence>
<dbReference type="InterPro" id="IPR036236">
    <property type="entry name" value="Znf_C2H2_sf"/>
</dbReference>
<feature type="region of interest" description="Disordered" evidence="8">
    <location>
        <begin position="317"/>
        <end position="338"/>
    </location>
</feature>
<keyword evidence="3" id="KW-0677">Repeat</keyword>
<dbReference type="Gene3D" id="3.30.160.60">
    <property type="entry name" value="Classic Zinc Finger"/>
    <property type="match status" value="5"/>
</dbReference>
<dbReference type="EMBL" id="QUTH01002288">
    <property type="protein sequence ID" value="RHZ26808.1"/>
    <property type="molecule type" value="Genomic_DNA"/>
</dbReference>
<protein>
    <recommendedName>
        <fullName evidence="9">C2H2-type domain-containing protein</fullName>
    </recommendedName>
</protein>
<dbReference type="Proteomes" id="UP000285430">
    <property type="component" value="Unassembled WGS sequence"/>
</dbReference>
<keyword evidence="6" id="KW-0539">Nucleus</keyword>
<evidence type="ECO:0000256" key="1">
    <source>
        <dbReference type="ARBA" id="ARBA00004123"/>
    </source>
</evidence>
<dbReference type="VEuPathDB" id="FungiDB:H257_18541"/>
<dbReference type="SMART" id="SM00355">
    <property type="entry name" value="ZnF_C2H2"/>
    <property type="match status" value="8"/>
</dbReference>
<evidence type="ECO:0000259" key="9">
    <source>
        <dbReference type="PROSITE" id="PS50157"/>
    </source>
</evidence>
<evidence type="ECO:0000313" key="13">
    <source>
        <dbReference type="Proteomes" id="UP000285712"/>
    </source>
</evidence>
<sequence>MMMGHWRIEANDMAADGEGPEMHGKIMCLHGMKGDSQAMMLDDDDDGALTFLDKPGMVKMHMCMECGSVFTKPSHLRQHELSHQGKSFMCDVEGCEKMYTRKDHLTRHMKMEHPSSPAAAAAQSTPFTCALCHQDFKYKHGLTRHMKDKHDASNAAYMCATCQQTFKKKSLLQQHSYVHTGDAPFPCAHCDAAFLKKFQLDAHTRRFHTPAVSVLMEFGNDVKGRLLVEQVPVECPICHQFFASNKTLQSHIQAVHGHPPKSVACPDCGNEYSTRANLNKHRRVAHPTTTTTSTYSCELCHRSFHYKHVMRRHMDAIHRTPRNPETPKPRKRKELDHDAIRAKLLGT</sequence>
<evidence type="ECO:0000256" key="6">
    <source>
        <dbReference type="ARBA" id="ARBA00023242"/>
    </source>
</evidence>
<dbReference type="PANTHER" id="PTHR16515:SF49">
    <property type="entry name" value="GASTRULA ZINC FINGER PROTEIN XLCGF49.1-LIKE-RELATED"/>
    <property type="match status" value="1"/>
</dbReference>
<dbReference type="AlphaFoldDB" id="A0A3R7CI41"/>
<keyword evidence="2" id="KW-0479">Metal-binding</keyword>
<dbReference type="GO" id="GO:0008270">
    <property type="term" value="F:zinc ion binding"/>
    <property type="evidence" value="ECO:0007669"/>
    <property type="project" value="UniProtKB-KW"/>
</dbReference>
<dbReference type="GO" id="GO:0005634">
    <property type="term" value="C:nucleus"/>
    <property type="evidence" value="ECO:0007669"/>
    <property type="project" value="UniProtKB-SubCell"/>
</dbReference>
<feature type="domain" description="C2H2-type" evidence="9">
    <location>
        <begin position="127"/>
        <end position="155"/>
    </location>
</feature>
<dbReference type="Proteomes" id="UP000285712">
    <property type="component" value="Unassembled WGS sequence"/>
</dbReference>
<accession>A0A3R7CI41</accession>
<keyword evidence="5" id="KW-0862">Zinc</keyword>
<dbReference type="PROSITE" id="PS50157">
    <property type="entry name" value="ZINC_FINGER_C2H2_2"/>
    <property type="match status" value="8"/>
</dbReference>
<feature type="domain" description="C2H2-type" evidence="9">
    <location>
        <begin position="88"/>
        <end position="118"/>
    </location>
</feature>
<evidence type="ECO:0000313" key="12">
    <source>
        <dbReference type="Proteomes" id="UP000285430"/>
    </source>
</evidence>
<feature type="domain" description="C2H2-type" evidence="9">
    <location>
        <begin position="61"/>
        <end position="88"/>
    </location>
</feature>
<dbReference type="SUPFAM" id="SSF57667">
    <property type="entry name" value="beta-beta-alpha zinc fingers"/>
    <property type="match status" value="3"/>
</dbReference>
<evidence type="ECO:0000313" key="11">
    <source>
        <dbReference type="EMBL" id="RHZ26808.1"/>
    </source>
</evidence>
<dbReference type="Pfam" id="PF13894">
    <property type="entry name" value="zf-C2H2_4"/>
    <property type="match status" value="1"/>
</dbReference>
<evidence type="ECO:0000256" key="3">
    <source>
        <dbReference type="ARBA" id="ARBA00022737"/>
    </source>
</evidence>
<comment type="subcellular location">
    <subcellularLocation>
        <location evidence="1">Nucleus</location>
    </subcellularLocation>
</comment>
<evidence type="ECO:0000256" key="5">
    <source>
        <dbReference type="ARBA" id="ARBA00022833"/>
    </source>
</evidence>
<feature type="domain" description="C2H2-type" evidence="9">
    <location>
        <begin position="185"/>
        <end position="213"/>
    </location>
</feature>
<gene>
    <name evidence="10" type="ORF">DYB35_013167</name>
    <name evidence="11" type="ORF">DYB37_011780</name>
</gene>
<dbReference type="EMBL" id="QUTG01005082">
    <property type="protein sequence ID" value="RHY86386.1"/>
    <property type="molecule type" value="Genomic_DNA"/>
</dbReference>
<reference evidence="12 13" key="1">
    <citation type="submission" date="2018-08" db="EMBL/GenBank/DDBJ databases">
        <title>Aphanomyces genome sequencing and annotation.</title>
        <authorList>
            <person name="Minardi D."/>
            <person name="Oidtmann B."/>
            <person name="Van Der Giezen M."/>
            <person name="Studholme D.J."/>
        </authorList>
    </citation>
    <scope>NUCLEOTIDE SEQUENCE [LARGE SCALE GENOMIC DNA]</scope>
    <source>
        <strain evidence="11 12">Da</strain>
        <strain evidence="10 13">Sv</strain>
    </source>
</reference>
<dbReference type="PROSITE" id="PS00028">
    <property type="entry name" value="ZINC_FINGER_C2H2_1"/>
    <property type="match status" value="8"/>
</dbReference>
<evidence type="ECO:0000256" key="4">
    <source>
        <dbReference type="ARBA" id="ARBA00022771"/>
    </source>
</evidence>
<dbReference type="InterPro" id="IPR050331">
    <property type="entry name" value="Zinc_finger"/>
</dbReference>
<keyword evidence="4 7" id="KW-0863">Zinc-finger</keyword>
<feature type="compositionally biased region" description="Basic and acidic residues" evidence="8">
    <location>
        <begin position="325"/>
        <end position="338"/>
    </location>
</feature>
<dbReference type="InterPro" id="IPR013087">
    <property type="entry name" value="Znf_C2H2_type"/>
</dbReference>
<organism evidence="11 12">
    <name type="scientific">Aphanomyces astaci</name>
    <name type="common">Crayfish plague agent</name>
    <dbReference type="NCBI Taxonomy" id="112090"/>
    <lineage>
        <taxon>Eukaryota</taxon>
        <taxon>Sar</taxon>
        <taxon>Stramenopiles</taxon>
        <taxon>Oomycota</taxon>
        <taxon>Saprolegniomycetes</taxon>
        <taxon>Saprolegniales</taxon>
        <taxon>Verrucalvaceae</taxon>
        <taxon>Aphanomyces</taxon>
    </lineage>
</organism>
<feature type="domain" description="C2H2-type" evidence="9">
    <location>
        <begin position="295"/>
        <end position="323"/>
    </location>
</feature>
<feature type="domain" description="C2H2-type" evidence="9">
    <location>
        <begin position="157"/>
        <end position="184"/>
    </location>
</feature>
<evidence type="ECO:0000313" key="10">
    <source>
        <dbReference type="EMBL" id="RHY86386.1"/>
    </source>
</evidence>
<dbReference type="PANTHER" id="PTHR16515">
    <property type="entry name" value="PR DOMAIN ZINC FINGER PROTEIN"/>
    <property type="match status" value="1"/>
</dbReference>
<comment type="caution">
    <text evidence="11">The sequence shown here is derived from an EMBL/GenBank/DDBJ whole genome shotgun (WGS) entry which is preliminary data.</text>
</comment>
<proteinExistence type="predicted"/>
<evidence type="ECO:0000256" key="7">
    <source>
        <dbReference type="PROSITE-ProRule" id="PRU00042"/>
    </source>
</evidence>
<feature type="domain" description="C2H2-type" evidence="9">
    <location>
        <begin position="263"/>
        <end position="291"/>
    </location>
</feature>